<evidence type="ECO:0000313" key="1">
    <source>
        <dbReference type="EMBL" id="PKI35564.1"/>
    </source>
</evidence>
<dbReference type="EMBL" id="PGOL01005256">
    <property type="protein sequence ID" value="PKI35564.1"/>
    <property type="molecule type" value="Genomic_DNA"/>
</dbReference>
<gene>
    <name evidence="1" type="ORF">CRG98_044018</name>
</gene>
<comment type="caution">
    <text evidence="1">The sequence shown here is derived from an EMBL/GenBank/DDBJ whole genome shotgun (WGS) entry which is preliminary data.</text>
</comment>
<name>A0A2I0HV48_PUNGR</name>
<evidence type="ECO:0000313" key="2">
    <source>
        <dbReference type="Proteomes" id="UP000233551"/>
    </source>
</evidence>
<reference evidence="1 2" key="1">
    <citation type="submission" date="2017-11" db="EMBL/GenBank/DDBJ databases">
        <title>De-novo sequencing of pomegranate (Punica granatum L.) genome.</title>
        <authorList>
            <person name="Akparov Z."/>
            <person name="Amiraslanov A."/>
            <person name="Hajiyeva S."/>
            <person name="Abbasov M."/>
            <person name="Kaur K."/>
            <person name="Hamwieh A."/>
            <person name="Solovyev V."/>
            <person name="Salamov A."/>
            <person name="Braich B."/>
            <person name="Kosarev P."/>
            <person name="Mahmoud A."/>
            <person name="Hajiyev E."/>
            <person name="Babayeva S."/>
            <person name="Izzatullayeva V."/>
            <person name="Mammadov A."/>
            <person name="Mammadov A."/>
            <person name="Sharifova S."/>
            <person name="Ojaghi J."/>
            <person name="Eynullazada K."/>
            <person name="Bayramov B."/>
            <person name="Abdulazimova A."/>
            <person name="Shahmuradov I."/>
        </authorList>
    </citation>
    <scope>NUCLEOTIDE SEQUENCE [LARGE SCALE GENOMIC DNA]</scope>
    <source>
        <strain evidence="2">cv. AG2017</strain>
        <tissue evidence="1">Leaf</tissue>
    </source>
</reference>
<accession>A0A2I0HV48</accession>
<protein>
    <submittedName>
        <fullName evidence="1">Uncharacterized protein</fullName>
    </submittedName>
</protein>
<sequence>MAKGHQLRGLIGRVPKHVTLITGTNLLRALGEVAVHTLGNVRALLLNVHEHLAVVSVKPNIIGDEPNRAAGVTHDLLVVNIGLSGDLTEDHDHVGLGAGLTGDLAVRVLLKAGIKDSIGDLVAELVGVALVHGLRGE</sequence>
<proteinExistence type="predicted"/>
<organism evidence="1 2">
    <name type="scientific">Punica granatum</name>
    <name type="common">Pomegranate</name>
    <dbReference type="NCBI Taxonomy" id="22663"/>
    <lineage>
        <taxon>Eukaryota</taxon>
        <taxon>Viridiplantae</taxon>
        <taxon>Streptophyta</taxon>
        <taxon>Embryophyta</taxon>
        <taxon>Tracheophyta</taxon>
        <taxon>Spermatophyta</taxon>
        <taxon>Magnoliopsida</taxon>
        <taxon>eudicotyledons</taxon>
        <taxon>Gunneridae</taxon>
        <taxon>Pentapetalae</taxon>
        <taxon>rosids</taxon>
        <taxon>malvids</taxon>
        <taxon>Myrtales</taxon>
        <taxon>Lythraceae</taxon>
        <taxon>Punica</taxon>
    </lineage>
</organism>
<dbReference type="Proteomes" id="UP000233551">
    <property type="component" value="Unassembled WGS sequence"/>
</dbReference>
<keyword evidence="2" id="KW-1185">Reference proteome</keyword>
<dbReference type="AlphaFoldDB" id="A0A2I0HV48"/>